<dbReference type="InterPro" id="IPR045039">
    <property type="entry name" value="NSI-like"/>
</dbReference>
<proteinExistence type="predicted"/>
<dbReference type="PANTHER" id="PTHR43626">
    <property type="entry name" value="ACYL-COA N-ACYLTRANSFERASE"/>
    <property type="match status" value="1"/>
</dbReference>
<comment type="caution">
    <text evidence="4">The sequence shown here is derived from an EMBL/GenBank/DDBJ whole genome shotgun (WGS) entry which is preliminary data.</text>
</comment>
<dbReference type="Gene3D" id="3.40.630.30">
    <property type="match status" value="1"/>
</dbReference>
<dbReference type="InParanoid" id="A0A263D8I9"/>
<organism evidence="4 5">
    <name type="scientific">Amycolatopsis antarctica</name>
    <dbReference type="NCBI Taxonomy" id="1854586"/>
    <lineage>
        <taxon>Bacteria</taxon>
        <taxon>Bacillati</taxon>
        <taxon>Actinomycetota</taxon>
        <taxon>Actinomycetes</taxon>
        <taxon>Pseudonocardiales</taxon>
        <taxon>Pseudonocardiaceae</taxon>
        <taxon>Amycolatopsis</taxon>
    </lineage>
</organism>
<dbReference type="EMBL" id="NKYE01000004">
    <property type="protein sequence ID" value="OZM73796.1"/>
    <property type="molecule type" value="Genomic_DNA"/>
</dbReference>
<dbReference type="CDD" id="cd04301">
    <property type="entry name" value="NAT_SF"/>
    <property type="match status" value="1"/>
</dbReference>
<evidence type="ECO:0000256" key="2">
    <source>
        <dbReference type="ARBA" id="ARBA00023315"/>
    </source>
</evidence>
<dbReference type="OrthoDB" id="9803233at2"/>
<evidence type="ECO:0000259" key="3">
    <source>
        <dbReference type="PROSITE" id="PS51186"/>
    </source>
</evidence>
<keyword evidence="1 4" id="KW-0808">Transferase</keyword>
<dbReference type="InterPro" id="IPR000182">
    <property type="entry name" value="GNAT_dom"/>
</dbReference>
<accession>A0A263D8I9</accession>
<dbReference type="PROSITE" id="PS51186">
    <property type="entry name" value="GNAT"/>
    <property type="match status" value="1"/>
</dbReference>
<keyword evidence="5" id="KW-1185">Reference proteome</keyword>
<dbReference type="Pfam" id="PF00583">
    <property type="entry name" value="Acetyltransf_1"/>
    <property type="match status" value="1"/>
</dbReference>
<reference evidence="4 5" key="1">
    <citation type="submission" date="2017-07" db="EMBL/GenBank/DDBJ databases">
        <title>Amycolatopsis antarcticus sp. nov., isolated from the surface of an Antarcticus brown macroalga.</title>
        <authorList>
            <person name="Wang J."/>
            <person name="Leiva S."/>
            <person name="Huang J."/>
            <person name="Huang Y."/>
        </authorList>
    </citation>
    <scope>NUCLEOTIDE SEQUENCE [LARGE SCALE GENOMIC DNA]</scope>
    <source>
        <strain evidence="4 5">AU-G6</strain>
    </source>
</reference>
<feature type="domain" description="N-acetyltransferase" evidence="3">
    <location>
        <begin position="1"/>
        <end position="131"/>
    </location>
</feature>
<evidence type="ECO:0000313" key="4">
    <source>
        <dbReference type="EMBL" id="OZM73796.1"/>
    </source>
</evidence>
<dbReference type="PANTHER" id="PTHR43626:SF4">
    <property type="entry name" value="GCN5-RELATED N-ACETYLTRANSFERASE 2, CHLOROPLASTIC"/>
    <property type="match status" value="1"/>
</dbReference>
<dbReference type="Proteomes" id="UP000242444">
    <property type="component" value="Unassembled WGS sequence"/>
</dbReference>
<evidence type="ECO:0000313" key="5">
    <source>
        <dbReference type="Proteomes" id="UP000242444"/>
    </source>
</evidence>
<dbReference type="InterPro" id="IPR016181">
    <property type="entry name" value="Acyl_CoA_acyltransferase"/>
</dbReference>
<evidence type="ECO:0000256" key="1">
    <source>
        <dbReference type="ARBA" id="ARBA00022679"/>
    </source>
</evidence>
<dbReference type="GO" id="GO:0005737">
    <property type="term" value="C:cytoplasm"/>
    <property type="evidence" value="ECO:0007669"/>
    <property type="project" value="TreeGrafter"/>
</dbReference>
<protein>
    <submittedName>
        <fullName evidence="4">GNAT family N-acetyltransferase</fullName>
    </submittedName>
</protein>
<dbReference type="AlphaFoldDB" id="A0A263D8I9"/>
<dbReference type="SUPFAM" id="SSF55729">
    <property type="entry name" value="Acyl-CoA N-acyltransferases (Nat)"/>
    <property type="match status" value="1"/>
</dbReference>
<sequence length="131" mass="14144">MTYQDDLSAITADDLRGFFVGWPSPPTPAQHLAALRGSHRVVVARAGSGRVAGFVNAIGDGVLTAFVPWLEVLPEHQGQGIGGELVRRILTQLDDVYSVDLVCDAELRPYYERLGLTAVQGMGLRNRTVLG</sequence>
<dbReference type="GO" id="GO:0008080">
    <property type="term" value="F:N-acetyltransferase activity"/>
    <property type="evidence" value="ECO:0007669"/>
    <property type="project" value="InterPro"/>
</dbReference>
<gene>
    <name evidence="4" type="ORF">CFN78_09050</name>
</gene>
<name>A0A263D8I9_9PSEU</name>
<keyword evidence="2" id="KW-0012">Acyltransferase</keyword>